<dbReference type="PROSITE" id="PS51186">
    <property type="entry name" value="GNAT"/>
    <property type="match status" value="1"/>
</dbReference>
<dbReference type="InterPro" id="IPR016181">
    <property type="entry name" value="Acyl_CoA_acyltransferase"/>
</dbReference>
<organism evidence="5">
    <name type="scientific">Pseudidiomarina sp. PP-1MA</name>
    <dbReference type="NCBI Taxonomy" id="3237706"/>
    <lineage>
        <taxon>Bacteria</taxon>
        <taxon>Pseudomonadati</taxon>
        <taxon>Pseudomonadota</taxon>
        <taxon>Gammaproteobacteria</taxon>
        <taxon>Alteromonadales</taxon>
        <taxon>Idiomarinaceae</taxon>
        <taxon>Pseudidiomarina</taxon>
    </lineage>
</organism>
<keyword evidence="3" id="KW-0812">Transmembrane</keyword>
<dbReference type="PANTHER" id="PTHR43877">
    <property type="entry name" value="AMINOALKYLPHOSPHONATE N-ACETYLTRANSFERASE-RELATED-RELATED"/>
    <property type="match status" value="1"/>
</dbReference>
<evidence type="ECO:0000256" key="3">
    <source>
        <dbReference type="SAM" id="Phobius"/>
    </source>
</evidence>
<dbReference type="SUPFAM" id="SSF55729">
    <property type="entry name" value="Acyl-CoA N-acyltransferases (Nat)"/>
    <property type="match status" value="1"/>
</dbReference>
<gene>
    <name evidence="5" type="ORF">AB8S08_11230</name>
</gene>
<evidence type="ECO:0000256" key="1">
    <source>
        <dbReference type="ARBA" id="ARBA00022679"/>
    </source>
</evidence>
<reference evidence="5" key="1">
    <citation type="submission" date="2024-07" db="EMBL/GenBank/DDBJ databases">
        <title>Whole genome sequence of bacterial strains from algal surface.</title>
        <authorList>
            <person name="Kumar P."/>
        </authorList>
    </citation>
    <scope>NUCLEOTIDE SEQUENCE</scope>
    <source>
        <strain evidence="5">PP-1MA</strain>
    </source>
</reference>
<evidence type="ECO:0000259" key="4">
    <source>
        <dbReference type="PROSITE" id="PS51186"/>
    </source>
</evidence>
<dbReference type="EMBL" id="CP165718">
    <property type="protein sequence ID" value="XDV09317.1"/>
    <property type="molecule type" value="Genomic_DNA"/>
</dbReference>
<proteinExistence type="predicted"/>
<feature type="transmembrane region" description="Helical" evidence="3">
    <location>
        <begin position="39"/>
        <end position="58"/>
    </location>
</feature>
<name>A0AB39X9B3_9GAMM</name>
<dbReference type="InterPro" id="IPR050832">
    <property type="entry name" value="Bact_Acetyltransf"/>
</dbReference>
<evidence type="ECO:0000256" key="2">
    <source>
        <dbReference type="ARBA" id="ARBA00023315"/>
    </source>
</evidence>
<dbReference type="InterPro" id="IPR000182">
    <property type="entry name" value="GNAT_dom"/>
</dbReference>
<feature type="transmembrane region" description="Helical" evidence="3">
    <location>
        <begin position="12"/>
        <end position="33"/>
    </location>
</feature>
<keyword evidence="3" id="KW-0472">Membrane</keyword>
<feature type="domain" description="N-acetyltransferase" evidence="4">
    <location>
        <begin position="93"/>
        <end position="262"/>
    </location>
</feature>
<dbReference type="RefSeq" id="WP_369742789.1">
    <property type="nucleotide sequence ID" value="NZ_CP165718.1"/>
</dbReference>
<accession>A0AB39X9B3</accession>
<keyword evidence="3" id="KW-1133">Transmembrane helix</keyword>
<dbReference type="Gene3D" id="3.40.630.30">
    <property type="match status" value="1"/>
</dbReference>
<keyword evidence="2" id="KW-0012">Acyltransferase</keyword>
<sequence length="267" mass="29542">MQNSTQVKLLKSAMILGICLLICGHIVLAATFASDSIGHQGFILGAALSAFGVVLSLPTKIYLTLVLMEHEEGSDKRFTRSADGQALGSKSRAHLRTATEYDAKRLAELAERTFRDTFAADNSAADMDQHCASQYSEAIQRDEINDPNRLTLLAIIDAQIVGFAQLRWGQTPACVTAKSAAEIQRLYVDKPWHGKGVAHDLMQTALAKLRQRGHDVVWLGVWEHNPRAIAFYRKLGFTEVGEHLFQLGNDPQRDILMAMILQPYVTP</sequence>
<dbReference type="AlphaFoldDB" id="A0AB39X9B3"/>
<protein>
    <submittedName>
        <fullName evidence="5">N-acetyltransferase family protein</fullName>
    </submittedName>
</protein>
<dbReference type="Pfam" id="PF00583">
    <property type="entry name" value="Acetyltransf_1"/>
    <property type="match status" value="1"/>
</dbReference>
<dbReference type="CDD" id="cd04301">
    <property type="entry name" value="NAT_SF"/>
    <property type="match status" value="1"/>
</dbReference>
<evidence type="ECO:0000313" key="5">
    <source>
        <dbReference type="EMBL" id="XDV09317.1"/>
    </source>
</evidence>
<dbReference type="GO" id="GO:0016747">
    <property type="term" value="F:acyltransferase activity, transferring groups other than amino-acyl groups"/>
    <property type="evidence" value="ECO:0007669"/>
    <property type="project" value="InterPro"/>
</dbReference>
<keyword evidence="1" id="KW-0808">Transferase</keyword>